<dbReference type="EMBL" id="JACAZI010000009">
    <property type="protein sequence ID" value="KAF7352195.1"/>
    <property type="molecule type" value="Genomic_DNA"/>
</dbReference>
<reference evidence="2" key="1">
    <citation type="submission" date="2020-05" db="EMBL/GenBank/DDBJ databases">
        <title>Mycena genomes resolve the evolution of fungal bioluminescence.</title>
        <authorList>
            <person name="Tsai I.J."/>
        </authorList>
    </citation>
    <scope>NUCLEOTIDE SEQUENCE</scope>
    <source>
        <strain evidence="2">CCC161011</strain>
    </source>
</reference>
<sequence>MDCDRLAESEELTLDLRPKGAKHAGAFFSRAQGLIIGAGTFASVTNIVHNMPVFTDMFPSELFEGPLCDLLAEQRLYGTVGRWDCIRRISAVKVDHRKSLMAPTTYEKEVSKMQWSAKSSSLRFEPKKHTAEKVVHLQYYSLVSISDVCACNAQDSDVINFRSLVGVHLMLPGQRKVDCTSGIQHSTSHSSRFYDPPPNRAPSSHNLDINRGIIKLVRLLRQGMGWPRGWGHVPGLPTQDLTVVPVSLLPVAPPASRSSLLSSFNRARTTEASKFESSAIHFSRILLFYDGSGFSAIATIRPLEHPIHAWMAGTLG</sequence>
<evidence type="ECO:0000313" key="3">
    <source>
        <dbReference type="Proteomes" id="UP000620124"/>
    </source>
</evidence>
<dbReference type="OrthoDB" id="3062322at2759"/>
<keyword evidence="3" id="KW-1185">Reference proteome</keyword>
<evidence type="ECO:0000313" key="2">
    <source>
        <dbReference type="EMBL" id="KAF7352195.1"/>
    </source>
</evidence>
<feature type="region of interest" description="Disordered" evidence="1">
    <location>
        <begin position="181"/>
        <end position="205"/>
    </location>
</feature>
<gene>
    <name evidence="2" type="ORF">MVEN_01182800</name>
</gene>
<comment type="caution">
    <text evidence="2">The sequence shown here is derived from an EMBL/GenBank/DDBJ whole genome shotgun (WGS) entry which is preliminary data.</text>
</comment>
<dbReference type="AlphaFoldDB" id="A0A8H7CVT9"/>
<accession>A0A8H7CVT9</accession>
<proteinExistence type="predicted"/>
<evidence type="ECO:0000256" key="1">
    <source>
        <dbReference type="SAM" id="MobiDB-lite"/>
    </source>
</evidence>
<dbReference type="Proteomes" id="UP000620124">
    <property type="component" value="Unassembled WGS sequence"/>
</dbReference>
<name>A0A8H7CVT9_9AGAR</name>
<protein>
    <submittedName>
        <fullName evidence="2">Uncharacterized protein</fullName>
    </submittedName>
</protein>
<organism evidence="2 3">
    <name type="scientific">Mycena venus</name>
    <dbReference type="NCBI Taxonomy" id="2733690"/>
    <lineage>
        <taxon>Eukaryota</taxon>
        <taxon>Fungi</taxon>
        <taxon>Dikarya</taxon>
        <taxon>Basidiomycota</taxon>
        <taxon>Agaricomycotina</taxon>
        <taxon>Agaricomycetes</taxon>
        <taxon>Agaricomycetidae</taxon>
        <taxon>Agaricales</taxon>
        <taxon>Marasmiineae</taxon>
        <taxon>Mycenaceae</taxon>
        <taxon>Mycena</taxon>
    </lineage>
</organism>
<feature type="compositionally biased region" description="Polar residues" evidence="1">
    <location>
        <begin position="181"/>
        <end position="191"/>
    </location>
</feature>